<gene>
    <name evidence="2" type="ordered locus">Caul_4509</name>
</gene>
<organism evidence="2">
    <name type="scientific">Caulobacter sp. (strain K31)</name>
    <dbReference type="NCBI Taxonomy" id="366602"/>
    <lineage>
        <taxon>Bacteria</taxon>
        <taxon>Pseudomonadati</taxon>
        <taxon>Pseudomonadota</taxon>
        <taxon>Alphaproteobacteria</taxon>
        <taxon>Caulobacterales</taxon>
        <taxon>Caulobacteraceae</taxon>
        <taxon>Caulobacter</taxon>
    </lineage>
</organism>
<dbReference type="Gene3D" id="2.160.20.120">
    <property type="match status" value="1"/>
</dbReference>
<dbReference type="AlphaFoldDB" id="B0T0Y1"/>
<sequence precursor="true">MIRNLTIVAVASFVLCVGCFAGAFALGGRDLIEHGWTIPSDWNVEVNDDNDTIHVGPGHQTAEERETTTRQIAWKGGDSLQVDVPAEVIFTQAAPGAGAGVKITGPKRLVDRVMIEDGRISLKGDGDYDGTNSLKINGHGVQVLGGEDRLSIEVTAPAVRSFTLNGSGDLYLKAYDQPDLRLEINGSGAIDAQGKAGKVDLQVSGSGEADLRSLDTGDAQVVVSGSGEAHVAPHGAAEVELAGSGDVYLTSKPTVLTSNVAGSGEVHQDW</sequence>
<accession>B0T0Y1</accession>
<dbReference type="STRING" id="366602.Caul_4509"/>
<proteinExistence type="predicted"/>
<dbReference type="HOGENOM" id="CLU_089573_0_0_5"/>
<dbReference type="Pfam" id="PF10988">
    <property type="entry name" value="DUF2807"/>
    <property type="match status" value="1"/>
</dbReference>
<dbReference type="OrthoDB" id="7210382at2"/>
<dbReference type="InterPro" id="IPR021255">
    <property type="entry name" value="DUF2807"/>
</dbReference>
<dbReference type="EMBL" id="CP000927">
    <property type="protein sequence ID" value="ABZ73629.1"/>
    <property type="molecule type" value="Genomic_DNA"/>
</dbReference>
<protein>
    <recommendedName>
        <fullName evidence="1">Putative auto-transporter adhesin head GIN domain-containing protein</fullName>
    </recommendedName>
</protein>
<dbReference type="KEGG" id="cak:Caul_4509"/>
<evidence type="ECO:0000313" key="2">
    <source>
        <dbReference type="EMBL" id="ABZ73629.1"/>
    </source>
</evidence>
<dbReference type="eggNOG" id="COG4709">
    <property type="taxonomic scope" value="Bacteria"/>
</dbReference>
<feature type="domain" description="Putative auto-transporter adhesin head GIN" evidence="1">
    <location>
        <begin position="81"/>
        <end position="253"/>
    </location>
</feature>
<evidence type="ECO:0000259" key="1">
    <source>
        <dbReference type="Pfam" id="PF10988"/>
    </source>
</evidence>
<name>B0T0Y1_CAUSK</name>
<reference evidence="2" key="1">
    <citation type="submission" date="2008-01" db="EMBL/GenBank/DDBJ databases">
        <title>Complete sequence of chromosome of Caulobacter sp. K31.</title>
        <authorList>
            <consortium name="US DOE Joint Genome Institute"/>
            <person name="Copeland A."/>
            <person name="Lucas S."/>
            <person name="Lapidus A."/>
            <person name="Barry K."/>
            <person name="Glavina del Rio T."/>
            <person name="Dalin E."/>
            <person name="Tice H."/>
            <person name="Pitluck S."/>
            <person name="Bruce D."/>
            <person name="Goodwin L."/>
            <person name="Thompson L.S."/>
            <person name="Brettin T."/>
            <person name="Detter J.C."/>
            <person name="Han C."/>
            <person name="Schmutz J."/>
            <person name="Larimer F."/>
            <person name="Land M."/>
            <person name="Hauser L."/>
            <person name="Kyrpides N."/>
            <person name="Kim E."/>
            <person name="Stephens C."/>
            <person name="Richardson P."/>
        </authorList>
    </citation>
    <scope>NUCLEOTIDE SEQUENCE [LARGE SCALE GENOMIC DNA]</scope>
    <source>
        <strain evidence="2">K31</strain>
    </source>
</reference>